<proteinExistence type="predicted"/>
<accession>A0ACB9M5L2</accession>
<sequence>MIGNILRSAALLSFSLSQSHLGGPETGGKRGLISGGAHSIGRVATAKFVGHCAKVAIANIQEQNGRELADELGSSAAFMRCNVSHESDFSDAVDFAVSSMAASMSIRGVGSVQALQAWFAVPTKFVMEELKMMLPCLDDSHLMKIIRNSGVLKGANCETDNIANAALFLASDVAKYVNGHNLTLDGGFTVMTNLEIPAPEDV</sequence>
<dbReference type="EMBL" id="CM042889">
    <property type="protein sequence ID" value="KAI4319435.1"/>
    <property type="molecule type" value="Genomic_DNA"/>
</dbReference>
<name>A0ACB9M5L2_9MYRT</name>
<keyword evidence="2" id="KW-1185">Reference proteome</keyword>
<comment type="caution">
    <text evidence="1">The sequence shown here is derived from an EMBL/GenBank/DDBJ whole genome shotgun (WGS) entry which is preliminary data.</text>
</comment>
<dbReference type="Proteomes" id="UP001057402">
    <property type="component" value="Chromosome 10"/>
</dbReference>
<protein>
    <submittedName>
        <fullName evidence="1">Uncharacterized protein</fullName>
    </submittedName>
</protein>
<evidence type="ECO:0000313" key="1">
    <source>
        <dbReference type="EMBL" id="KAI4319435.1"/>
    </source>
</evidence>
<gene>
    <name evidence="1" type="ORF">MLD38_033032</name>
</gene>
<reference evidence="2" key="1">
    <citation type="journal article" date="2023" name="Front. Plant Sci.">
        <title>Chromosomal-level genome assembly of Melastoma candidum provides insights into trichome evolution.</title>
        <authorList>
            <person name="Zhong Y."/>
            <person name="Wu W."/>
            <person name="Sun C."/>
            <person name="Zou P."/>
            <person name="Liu Y."/>
            <person name="Dai S."/>
            <person name="Zhou R."/>
        </authorList>
    </citation>
    <scope>NUCLEOTIDE SEQUENCE [LARGE SCALE GENOMIC DNA]</scope>
</reference>
<evidence type="ECO:0000313" key="2">
    <source>
        <dbReference type="Proteomes" id="UP001057402"/>
    </source>
</evidence>
<organism evidence="1 2">
    <name type="scientific">Melastoma candidum</name>
    <dbReference type="NCBI Taxonomy" id="119954"/>
    <lineage>
        <taxon>Eukaryota</taxon>
        <taxon>Viridiplantae</taxon>
        <taxon>Streptophyta</taxon>
        <taxon>Embryophyta</taxon>
        <taxon>Tracheophyta</taxon>
        <taxon>Spermatophyta</taxon>
        <taxon>Magnoliopsida</taxon>
        <taxon>eudicotyledons</taxon>
        <taxon>Gunneridae</taxon>
        <taxon>Pentapetalae</taxon>
        <taxon>rosids</taxon>
        <taxon>malvids</taxon>
        <taxon>Myrtales</taxon>
        <taxon>Melastomataceae</taxon>
        <taxon>Melastomatoideae</taxon>
        <taxon>Melastomateae</taxon>
        <taxon>Melastoma</taxon>
    </lineage>
</organism>